<sequence>MVEHTGTVSFSYGDEVFYTWYKIVGDLKSGVRSLMTLHSGPGISHHYMLAHVELMERTNASVVFYDQIGIGQSKHLPKKPNDFWTVEFFMDELENLLAHLGIEDDFDLLGHSWGGMLGSQFAAMRAPKGLKHLLIANCSASMELSRKAGEKLIDTLPEDVREAIRRHQRDGTTDSDEYKEAMKVYNKRHICMLDPWPEDLLKSFSAKDDDPTVYTAMISASDTDMMGTLRNWTIASEAHNIVCPTLLVNAENDLAQDLGVMPFFKEIPHVKWMHLSQSTHVPFYEESDRYFNILDTFLKVI</sequence>
<dbReference type="Pfam" id="PF00561">
    <property type="entry name" value="Abhydrolase_1"/>
    <property type="match status" value="1"/>
</dbReference>
<dbReference type="AlphaFoldDB" id="A0A165BWC5"/>
<dbReference type="GO" id="GO:0006508">
    <property type="term" value="P:proteolysis"/>
    <property type="evidence" value="ECO:0007669"/>
    <property type="project" value="InterPro"/>
</dbReference>
<feature type="domain" description="AB hydrolase-1" evidence="3">
    <location>
        <begin position="35"/>
        <end position="286"/>
    </location>
</feature>
<evidence type="ECO:0000259" key="3">
    <source>
        <dbReference type="Pfam" id="PF00561"/>
    </source>
</evidence>
<proteinExistence type="inferred from homology"/>
<dbReference type="InterPro" id="IPR000073">
    <property type="entry name" value="AB_hydrolase_1"/>
</dbReference>
<dbReference type="InterPro" id="IPR029058">
    <property type="entry name" value="AB_hydrolase_fold"/>
</dbReference>
<dbReference type="Gene3D" id="3.40.50.1820">
    <property type="entry name" value="alpha/beta hydrolase"/>
    <property type="match status" value="1"/>
</dbReference>
<dbReference type="InParanoid" id="A0A165BWC5"/>
<dbReference type="InterPro" id="IPR050266">
    <property type="entry name" value="AB_hydrolase_sf"/>
</dbReference>
<dbReference type="PANTHER" id="PTHR43798">
    <property type="entry name" value="MONOACYLGLYCEROL LIPASE"/>
    <property type="match status" value="1"/>
</dbReference>
<dbReference type="NCBIfam" id="TIGR01250">
    <property type="entry name" value="pro_imino_pep_2"/>
    <property type="match status" value="1"/>
</dbReference>
<dbReference type="PRINTS" id="PR00793">
    <property type="entry name" value="PROAMNOPTASE"/>
</dbReference>
<evidence type="ECO:0000256" key="2">
    <source>
        <dbReference type="ARBA" id="ARBA00022801"/>
    </source>
</evidence>
<dbReference type="EMBL" id="KV427659">
    <property type="protein sequence ID" value="KZT01770.1"/>
    <property type="molecule type" value="Genomic_DNA"/>
</dbReference>
<dbReference type="Proteomes" id="UP000076871">
    <property type="component" value="Unassembled WGS sequence"/>
</dbReference>
<evidence type="ECO:0000256" key="1">
    <source>
        <dbReference type="ARBA" id="ARBA00010088"/>
    </source>
</evidence>
<dbReference type="GeneID" id="63822067"/>
<gene>
    <name evidence="4" type="ORF">LAESUDRAFT_663027</name>
</gene>
<name>A0A165BWC5_9APHY</name>
<reference evidence="4 5" key="1">
    <citation type="journal article" date="2016" name="Mol. Biol. Evol.">
        <title>Comparative Genomics of Early-Diverging Mushroom-Forming Fungi Provides Insights into the Origins of Lignocellulose Decay Capabilities.</title>
        <authorList>
            <person name="Nagy L.G."/>
            <person name="Riley R."/>
            <person name="Tritt A."/>
            <person name="Adam C."/>
            <person name="Daum C."/>
            <person name="Floudas D."/>
            <person name="Sun H."/>
            <person name="Yadav J.S."/>
            <person name="Pangilinan J."/>
            <person name="Larsson K.H."/>
            <person name="Matsuura K."/>
            <person name="Barry K."/>
            <person name="Labutti K."/>
            <person name="Kuo R."/>
            <person name="Ohm R.A."/>
            <person name="Bhattacharya S.S."/>
            <person name="Shirouzu T."/>
            <person name="Yoshinaga Y."/>
            <person name="Martin F.M."/>
            <person name="Grigoriev I.V."/>
            <person name="Hibbett D.S."/>
        </authorList>
    </citation>
    <scope>NUCLEOTIDE SEQUENCE [LARGE SCALE GENOMIC DNA]</scope>
    <source>
        <strain evidence="4 5">93-53</strain>
    </source>
</reference>
<organism evidence="4 5">
    <name type="scientific">Laetiporus sulphureus 93-53</name>
    <dbReference type="NCBI Taxonomy" id="1314785"/>
    <lineage>
        <taxon>Eukaryota</taxon>
        <taxon>Fungi</taxon>
        <taxon>Dikarya</taxon>
        <taxon>Basidiomycota</taxon>
        <taxon>Agaricomycotina</taxon>
        <taxon>Agaricomycetes</taxon>
        <taxon>Polyporales</taxon>
        <taxon>Laetiporus</taxon>
    </lineage>
</organism>
<dbReference type="PIRSF" id="PIRSF005539">
    <property type="entry name" value="Pept_S33_TRI_F1"/>
    <property type="match status" value="1"/>
</dbReference>
<keyword evidence="2" id="KW-0378">Hydrolase</keyword>
<dbReference type="GO" id="GO:0016020">
    <property type="term" value="C:membrane"/>
    <property type="evidence" value="ECO:0007669"/>
    <property type="project" value="TreeGrafter"/>
</dbReference>
<dbReference type="GO" id="GO:0008233">
    <property type="term" value="F:peptidase activity"/>
    <property type="evidence" value="ECO:0007669"/>
    <property type="project" value="InterPro"/>
</dbReference>
<accession>A0A165BWC5</accession>
<dbReference type="InterPro" id="IPR005945">
    <property type="entry name" value="Pro_imino_pep"/>
</dbReference>
<evidence type="ECO:0000313" key="5">
    <source>
        <dbReference type="Proteomes" id="UP000076871"/>
    </source>
</evidence>
<keyword evidence="5" id="KW-1185">Reference proteome</keyword>
<dbReference type="PANTHER" id="PTHR43798:SF33">
    <property type="entry name" value="HYDROLASE, PUTATIVE (AFU_ORTHOLOGUE AFUA_2G14860)-RELATED"/>
    <property type="match status" value="1"/>
</dbReference>
<protein>
    <submittedName>
        <fullName evidence="4">Proline-specific peptidase</fullName>
    </submittedName>
</protein>
<dbReference type="OrthoDB" id="190201at2759"/>
<dbReference type="RefSeq" id="XP_040759510.1">
    <property type="nucleotide sequence ID" value="XM_040905037.1"/>
</dbReference>
<dbReference type="InterPro" id="IPR002410">
    <property type="entry name" value="Peptidase_S33"/>
</dbReference>
<dbReference type="SUPFAM" id="SSF53474">
    <property type="entry name" value="alpha/beta-Hydrolases"/>
    <property type="match status" value="1"/>
</dbReference>
<evidence type="ECO:0000313" key="4">
    <source>
        <dbReference type="EMBL" id="KZT01770.1"/>
    </source>
</evidence>
<comment type="similarity">
    <text evidence="1">Belongs to the peptidase S33 family.</text>
</comment>